<sequence>MKTMKIIFVFRAKVINSIFMFSDILFFIQQTLYFLEQLHIKIILLQFQILQFSEQ</sequence>
<organism evidence="2 3">
    <name type="scientific">Paramecium sonneborni</name>
    <dbReference type="NCBI Taxonomy" id="65129"/>
    <lineage>
        <taxon>Eukaryota</taxon>
        <taxon>Sar</taxon>
        <taxon>Alveolata</taxon>
        <taxon>Ciliophora</taxon>
        <taxon>Intramacronucleata</taxon>
        <taxon>Oligohymenophorea</taxon>
        <taxon>Peniculida</taxon>
        <taxon>Parameciidae</taxon>
        <taxon>Paramecium</taxon>
    </lineage>
</organism>
<dbReference type="EMBL" id="CAJJDN010000080">
    <property type="protein sequence ID" value="CAD8103708.1"/>
    <property type="molecule type" value="Genomic_DNA"/>
</dbReference>
<evidence type="ECO:0000313" key="3">
    <source>
        <dbReference type="Proteomes" id="UP000692954"/>
    </source>
</evidence>
<evidence type="ECO:0008006" key="4">
    <source>
        <dbReference type="Google" id="ProtNLM"/>
    </source>
</evidence>
<dbReference type="Proteomes" id="UP000692954">
    <property type="component" value="Unassembled WGS sequence"/>
</dbReference>
<keyword evidence="1" id="KW-0472">Membrane</keyword>
<gene>
    <name evidence="2" type="ORF">PSON_ATCC_30995.1.T0800230</name>
</gene>
<keyword evidence="3" id="KW-1185">Reference proteome</keyword>
<comment type="caution">
    <text evidence="2">The sequence shown here is derived from an EMBL/GenBank/DDBJ whole genome shotgun (WGS) entry which is preliminary data.</text>
</comment>
<evidence type="ECO:0000256" key="1">
    <source>
        <dbReference type="SAM" id="Phobius"/>
    </source>
</evidence>
<feature type="transmembrane region" description="Helical" evidence="1">
    <location>
        <begin position="6"/>
        <end position="28"/>
    </location>
</feature>
<evidence type="ECO:0000313" key="2">
    <source>
        <dbReference type="EMBL" id="CAD8103708.1"/>
    </source>
</evidence>
<dbReference type="AlphaFoldDB" id="A0A8S1PME5"/>
<reference evidence="2" key="1">
    <citation type="submission" date="2021-01" db="EMBL/GenBank/DDBJ databases">
        <authorList>
            <consortium name="Genoscope - CEA"/>
            <person name="William W."/>
        </authorList>
    </citation>
    <scope>NUCLEOTIDE SEQUENCE</scope>
</reference>
<keyword evidence="1" id="KW-1133">Transmembrane helix</keyword>
<name>A0A8S1PME5_9CILI</name>
<proteinExistence type="predicted"/>
<accession>A0A8S1PME5</accession>
<keyword evidence="1" id="KW-0812">Transmembrane</keyword>
<protein>
    <recommendedName>
        <fullName evidence="4">Transmembrane protein</fullName>
    </recommendedName>
</protein>